<dbReference type="AlphaFoldDB" id="A0A6A4VF35"/>
<dbReference type="EMBL" id="VIIS01001774">
    <property type="protein sequence ID" value="KAF0293076.1"/>
    <property type="molecule type" value="Genomic_DNA"/>
</dbReference>
<protein>
    <submittedName>
        <fullName evidence="1">Uncharacterized protein</fullName>
    </submittedName>
</protein>
<evidence type="ECO:0000313" key="2">
    <source>
        <dbReference type="Proteomes" id="UP000440578"/>
    </source>
</evidence>
<evidence type="ECO:0000313" key="1">
    <source>
        <dbReference type="EMBL" id="KAF0293076.1"/>
    </source>
</evidence>
<sequence>MCLAAANTSLTGGQQAVYLFSCWQWSLVLDCDLHEPAERRSAEARCRRAAFLAGDCPLSPPAVLDQLPGVAAERSWSQCAAAQLDGPAGAADRCRRLDEAAARLLACRLGQYTGSGGRLELGRLRADVSASPGAAELKQAALQLVDECGRRAGSHVDKFVDCWAKRGIMTCAVAEAAQRAGEYQPC</sequence>
<proteinExistence type="predicted"/>
<comment type="caution">
    <text evidence="1">The sequence shown here is derived from an EMBL/GenBank/DDBJ whole genome shotgun (WGS) entry which is preliminary data.</text>
</comment>
<dbReference type="Proteomes" id="UP000440578">
    <property type="component" value="Unassembled WGS sequence"/>
</dbReference>
<organism evidence="1 2">
    <name type="scientific">Amphibalanus amphitrite</name>
    <name type="common">Striped barnacle</name>
    <name type="synonym">Balanus amphitrite</name>
    <dbReference type="NCBI Taxonomy" id="1232801"/>
    <lineage>
        <taxon>Eukaryota</taxon>
        <taxon>Metazoa</taxon>
        <taxon>Ecdysozoa</taxon>
        <taxon>Arthropoda</taxon>
        <taxon>Crustacea</taxon>
        <taxon>Multicrustacea</taxon>
        <taxon>Cirripedia</taxon>
        <taxon>Thoracica</taxon>
        <taxon>Thoracicalcarea</taxon>
        <taxon>Balanomorpha</taxon>
        <taxon>Balanoidea</taxon>
        <taxon>Balanidae</taxon>
        <taxon>Amphibalaninae</taxon>
        <taxon>Amphibalanus</taxon>
    </lineage>
</organism>
<name>A0A6A4VF35_AMPAM</name>
<gene>
    <name evidence="1" type="ORF">FJT64_009047</name>
</gene>
<keyword evidence="2" id="KW-1185">Reference proteome</keyword>
<reference evidence="1 2" key="1">
    <citation type="submission" date="2019-07" db="EMBL/GenBank/DDBJ databases">
        <title>Draft genome assembly of a fouling barnacle, Amphibalanus amphitrite (Darwin, 1854): The first reference genome for Thecostraca.</title>
        <authorList>
            <person name="Kim W."/>
        </authorList>
    </citation>
    <scope>NUCLEOTIDE SEQUENCE [LARGE SCALE GENOMIC DNA]</scope>
    <source>
        <strain evidence="1">SNU_AA5</strain>
        <tissue evidence="1">Soma without cirri and trophi</tissue>
    </source>
</reference>
<accession>A0A6A4VF35</accession>